<evidence type="ECO:0000256" key="3">
    <source>
        <dbReference type="ARBA" id="ARBA00022679"/>
    </source>
</evidence>
<dbReference type="OrthoDB" id="10009520at2759"/>
<dbReference type="SUPFAM" id="SSF57850">
    <property type="entry name" value="RING/U-box"/>
    <property type="match status" value="2"/>
</dbReference>
<evidence type="ECO:0000259" key="9">
    <source>
        <dbReference type="PROSITE" id="PS51873"/>
    </source>
</evidence>
<keyword evidence="4" id="KW-0479">Metal-binding</keyword>
<proteinExistence type="predicted"/>
<keyword evidence="7" id="KW-0833">Ubl conjugation pathway</keyword>
<keyword evidence="3" id="KW-0808">Transferase</keyword>
<dbReference type="RefSeq" id="XP_033676550.1">
    <property type="nucleotide sequence ID" value="XM_033824386.1"/>
</dbReference>
<evidence type="ECO:0000256" key="1">
    <source>
        <dbReference type="ARBA" id="ARBA00001798"/>
    </source>
</evidence>
<keyword evidence="11" id="KW-1185">Reference proteome</keyword>
<gene>
    <name evidence="10" type="ORF">BU26DRAFT_440316</name>
</gene>
<accession>A0A6A6HTV9</accession>
<dbReference type="CDD" id="cd20335">
    <property type="entry name" value="BRcat_RBR"/>
    <property type="match status" value="1"/>
</dbReference>
<sequence>MAQTPCQHWYCRACLGAGFEASFASRSLFQCCQQNVPVALAADVVSEDFRARYELLALEQTTPNPTYCANTVCGAFIPPANYHGPDSARCTQCQTDTCRHCRTRGHAGRGCTADQATEQVRALAAVTGWKPCPQCGNMVERRDGCLHMTCRCRAEFCYRCGRSWTQCQSNCGPGGRYH</sequence>
<evidence type="ECO:0000256" key="4">
    <source>
        <dbReference type="ARBA" id="ARBA00022723"/>
    </source>
</evidence>
<evidence type="ECO:0000256" key="7">
    <source>
        <dbReference type="ARBA" id="ARBA00022786"/>
    </source>
</evidence>
<reference evidence="10" key="1">
    <citation type="journal article" date="2020" name="Stud. Mycol.">
        <title>101 Dothideomycetes genomes: a test case for predicting lifestyles and emergence of pathogens.</title>
        <authorList>
            <person name="Haridas S."/>
            <person name="Albert R."/>
            <person name="Binder M."/>
            <person name="Bloem J."/>
            <person name="Labutti K."/>
            <person name="Salamov A."/>
            <person name="Andreopoulos B."/>
            <person name="Baker S."/>
            <person name="Barry K."/>
            <person name="Bills G."/>
            <person name="Bluhm B."/>
            <person name="Cannon C."/>
            <person name="Castanera R."/>
            <person name="Culley D."/>
            <person name="Daum C."/>
            <person name="Ezra D."/>
            <person name="Gonzalez J."/>
            <person name="Henrissat B."/>
            <person name="Kuo A."/>
            <person name="Liang C."/>
            <person name="Lipzen A."/>
            <person name="Lutzoni F."/>
            <person name="Magnuson J."/>
            <person name="Mondo S."/>
            <person name="Nolan M."/>
            <person name="Ohm R."/>
            <person name="Pangilinan J."/>
            <person name="Park H.-J."/>
            <person name="Ramirez L."/>
            <person name="Alfaro M."/>
            <person name="Sun H."/>
            <person name="Tritt A."/>
            <person name="Yoshinaga Y."/>
            <person name="Zwiers L.-H."/>
            <person name="Turgeon B."/>
            <person name="Goodwin S."/>
            <person name="Spatafora J."/>
            <person name="Crous P."/>
            <person name="Grigoriev I."/>
        </authorList>
    </citation>
    <scope>NUCLEOTIDE SEQUENCE</scope>
    <source>
        <strain evidence="10">CBS 122368</strain>
    </source>
</reference>
<name>A0A6A6HTV9_9PLEO</name>
<organism evidence="10 11">
    <name type="scientific">Trematosphaeria pertusa</name>
    <dbReference type="NCBI Taxonomy" id="390896"/>
    <lineage>
        <taxon>Eukaryota</taxon>
        <taxon>Fungi</taxon>
        <taxon>Dikarya</taxon>
        <taxon>Ascomycota</taxon>
        <taxon>Pezizomycotina</taxon>
        <taxon>Dothideomycetes</taxon>
        <taxon>Pleosporomycetidae</taxon>
        <taxon>Pleosporales</taxon>
        <taxon>Massarineae</taxon>
        <taxon>Trematosphaeriaceae</taxon>
        <taxon>Trematosphaeria</taxon>
    </lineage>
</organism>
<evidence type="ECO:0000256" key="5">
    <source>
        <dbReference type="ARBA" id="ARBA00022737"/>
    </source>
</evidence>
<dbReference type="Proteomes" id="UP000800094">
    <property type="component" value="Unassembled WGS sequence"/>
</dbReference>
<dbReference type="GeneID" id="54577716"/>
<dbReference type="GO" id="GO:0061630">
    <property type="term" value="F:ubiquitin protein ligase activity"/>
    <property type="evidence" value="ECO:0007669"/>
    <property type="project" value="UniProtKB-EC"/>
</dbReference>
<dbReference type="PANTHER" id="PTHR11685">
    <property type="entry name" value="RBR FAMILY RING FINGER AND IBR DOMAIN-CONTAINING"/>
    <property type="match status" value="1"/>
</dbReference>
<evidence type="ECO:0000256" key="8">
    <source>
        <dbReference type="ARBA" id="ARBA00022833"/>
    </source>
</evidence>
<dbReference type="Pfam" id="PF22191">
    <property type="entry name" value="IBR_1"/>
    <property type="match status" value="1"/>
</dbReference>
<dbReference type="AlphaFoldDB" id="A0A6A6HTV9"/>
<dbReference type="EC" id="2.3.2.31" evidence="2"/>
<keyword evidence="5" id="KW-0677">Repeat</keyword>
<dbReference type="Pfam" id="PF01485">
    <property type="entry name" value="IBR"/>
    <property type="match status" value="1"/>
</dbReference>
<feature type="domain" description="RING-type" evidence="9">
    <location>
        <begin position="1"/>
        <end position="178"/>
    </location>
</feature>
<dbReference type="PROSITE" id="PS51873">
    <property type="entry name" value="TRIAD"/>
    <property type="match status" value="1"/>
</dbReference>
<protein>
    <recommendedName>
        <fullName evidence="2">RBR-type E3 ubiquitin transferase</fullName>
        <ecNumber evidence="2">2.3.2.31</ecNumber>
    </recommendedName>
</protein>
<evidence type="ECO:0000313" key="11">
    <source>
        <dbReference type="Proteomes" id="UP000800094"/>
    </source>
</evidence>
<keyword evidence="8" id="KW-0862">Zinc</keyword>
<dbReference type="InterPro" id="IPR031127">
    <property type="entry name" value="E3_UB_ligase_RBR"/>
</dbReference>
<dbReference type="GO" id="GO:0008270">
    <property type="term" value="F:zinc ion binding"/>
    <property type="evidence" value="ECO:0007669"/>
    <property type="project" value="UniProtKB-KW"/>
</dbReference>
<dbReference type="Gene3D" id="1.20.120.1750">
    <property type="match status" value="1"/>
</dbReference>
<dbReference type="SMART" id="SM00647">
    <property type="entry name" value="IBR"/>
    <property type="match status" value="2"/>
</dbReference>
<dbReference type="GO" id="GO:0016567">
    <property type="term" value="P:protein ubiquitination"/>
    <property type="evidence" value="ECO:0007669"/>
    <property type="project" value="InterPro"/>
</dbReference>
<evidence type="ECO:0000256" key="6">
    <source>
        <dbReference type="ARBA" id="ARBA00022771"/>
    </source>
</evidence>
<dbReference type="CDD" id="cd22584">
    <property type="entry name" value="Rcat_RBR_unk"/>
    <property type="match status" value="1"/>
</dbReference>
<dbReference type="InterPro" id="IPR002867">
    <property type="entry name" value="IBR_dom"/>
</dbReference>
<evidence type="ECO:0000256" key="2">
    <source>
        <dbReference type="ARBA" id="ARBA00012251"/>
    </source>
</evidence>
<comment type="catalytic activity">
    <reaction evidence="1">
        <text>[E2 ubiquitin-conjugating enzyme]-S-ubiquitinyl-L-cysteine + [acceptor protein]-L-lysine = [E2 ubiquitin-conjugating enzyme]-L-cysteine + [acceptor protein]-N(6)-ubiquitinyl-L-lysine.</text>
        <dbReference type="EC" id="2.3.2.31"/>
    </reaction>
</comment>
<dbReference type="InterPro" id="IPR044066">
    <property type="entry name" value="TRIAD_supradom"/>
</dbReference>
<dbReference type="EMBL" id="ML987211">
    <property type="protein sequence ID" value="KAF2241546.1"/>
    <property type="molecule type" value="Genomic_DNA"/>
</dbReference>
<evidence type="ECO:0000313" key="10">
    <source>
        <dbReference type="EMBL" id="KAF2241546.1"/>
    </source>
</evidence>
<keyword evidence="6" id="KW-0863">Zinc-finger</keyword>